<dbReference type="GO" id="GO:0005524">
    <property type="term" value="F:ATP binding"/>
    <property type="evidence" value="ECO:0007669"/>
    <property type="project" value="UniProtKB-KW"/>
</dbReference>
<accession>A0AAN9R1F0</accession>
<proteinExistence type="predicted"/>
<dbReference type="GO" id="GO:0016887">
    <property type="term" value="F:ATP hydrolysis activity"/>
    <property type="evidence" value="ECO:0007669"/>
    <property type="project" value="InterPro"/>
</dbReference>
<evidence type="ECO:0000256" key="1">
    <source>
        <dbReference type="ARBA" id="ARBA00022741"/>
    </source>
</evidence>
<dbReference type="InterPro" id="IPR003593">
    <property type="entry name" value="AAA+_ATPase"/>
</dbReference>
<dbReference type="AlphaFoldDB" id="A0AAN9R1F0"/>
<dbReference type="Pfam" id="PF00004">
    <property type="entry name" value="AAA"/>
    <property type="match status" value="1"/>
</dbReference>
<name>A0AAN9R1F0_PHACN</name>
<dbReference type="Gene3D" id="3.40.50.300">
    <property type="entry name" value="P-loop containing nucleotide triphosphate hydrolases"/>
    <property type="match status" value="1"/>
</dbReference>
<dbReference type="Proteomes" id="UP001374584">
    <property type="component" value="Unassembled WGS sequence"/>
</dbReference>
<evidence type="ECO:0000313" key="4">
    <source>
        <dbReference type="EMBL" id="KAK7355742.1"/>
    </source>
</evidence>
<dbReference type="EMBL" id="JAYMYR010000006">
    <property type="protein sequence ID" value="KAK7355742.1"/>
    <property type="molecule type" value="Genomic_DNA"/>
</dbReference>
<dbReference type="Pfam" id="PF12037">
    <property type="entry name" value="ATAD3_N"/>
    <property type="match status" value="1"/>
</dbReference>
<evidence type="ECO:0000313" key="5">
    <source>
        <dbReference type="Proteomes" id="UP001374584"/>
    </source>
</evidence>
<organism evidence="4 5">
    <name type="scientific">Phaseolus coccineus</name>
    <name type="common">Scarlet runner bean</name>
    <name type="synonym">Phaseolus multiflorus</name>
    <dbReference type="NCBI Taxonomy" id="3886"/>
    <lineage>
        <taxon>Eukaryota</taxon>
        <taxon>Viridiplantae</taxon>
        <taxon>Streptophyta</taxon>
        <taxon>Embryophyta</taxon>
        <taxon>Tracheophyta</taxon>
        <taxon>Spermatophyta</taxon>
        <taxon>Magnoliopsida</taxon>
        <taxon>eudicotyledons</taxon>
        <taxon>Gunneridae</taxon>
        <taxon>Pentapetalae</taxon>
        <taxon>rosids</taxon>
        <taxon>fabids</taxon>
        <taxon>Fabales</taxon>
        <taxon>Fabaceae</taxon>
        <taxon>Papilionoideae</taxon>
        <taxon>50 kb inversion clade</taxon>
        <taxon>NPAAA clade</taxon>
        <taxon>indigoferoid/millettioid clade</taxon>
        <taxon>Phaseoleae</taxon>
        <taxon>Phaseolus</taxon>
    </lineage>
</organism>
<dbReference type="InterPro" id="IPR027417">
    <property type="entry name" value="P-loop_NTPase"/>
</dbReference>
<dbReference type="SUPFAM" id="SSF52540">
    <property type="entry name" value="P-loop containing nucleoside triphosphate hydrolases"/>
    <property type="match status" value="1"/>
</dbReference>
<dbReference type="FunFam" id="3.40.50.300:FF:000595">
    <property type="entry name" value="ATPase family AAA domain-containing protein 3"/>
    <property type="match status" value="1"/>
</dbReference>
<gene>
    <name evidence="4" type="ORF">VNO80_15003</name>
</gene>
<dbReference type="InterPro" id="IPR003959">
    <property type="entry name" value="ATPase_AAA_core"/>
</dbReference>
<evidence type="ECO:0000259" key="3">
    <source>
        <dbReference type="SMART" id="SM00382"/>
    </source>
</evidence>
<dbReference type="PANTHER" id="PTHR23075">
    <property type="entry name" value="PUTATIVE ATP-ASE"/>
    <property type="match status" value="1"/>
</dbReference>
<sequence>MAEAEFRVHEAKLTEDRNRRILVKRLQGERDKWLAAINTTFGHIEGGLRALLTDRDKLLMTVGGATALAAGVYTTREVAKVTWGYINRILGQPSLIRESSMAKFPGSKIISQAKNKLLNSSTLAGTEKPIGSKNGLENVILHPSLKRRIEHLACATSNTKAHQAPFRNMLFYGPPGTMVAREIARRSGLDYSMMTGGDVAPLGAQVVTKIHDIFDWAKKSRKGLLLFIDEADAFLCERNSTHTSEAQRSALNALLFRIGDQSRDRVLVLATNRPGDLDSADTDRIDEVIEFPLPGEEERLKLLKLYFNKYLCDDNNASKGGFLLKKQPQKIYPKMFSERLPRKRRDFLAVRSPNSWLASKLLSMDAHVDNSIY</sequence>
<dbReference type="GO" id="GO:0007005">
    <property type="term" value="P:mitochondrion organization"/>
    <property type="evidence" value="ECO:0007669"/>
    <property type="project" value="TreeGrafter"/>
</dbReference>
<keyword evidence="1" id="KW-0547">Nucleotide-binding</keyword>
<keyword evidence="2" id="KW-0067">ATP-binding</keyword>
<evidence type="ECO:0000256" key="2">
    <source>
        <dbReference type="ARBA" id="ARBA00022840"/>
    </source>
</evidence>
<dbReference type="InterPro" id="IPR021911">
    <property type="entry name" value="ATAD3_N"/>
</dbReference>
<protein>
    <recommendedName>
        <fullName evidence="3">AAA+ ATPase domain-containing protein</fullName>
    </recommendedName>
</protein>
<dbReference type="SMART" id="SM00382">
    <property type="entry name" value="AAA"/>
    <property type="match status" value="1"/>
</dbReference>
<reference evidence="4 5" key="1">
    <citation type="submission" date="2024-01" db="EMBL/GenBank/DDBJ databases">
        <title>The genomes of 5 underutilized Papilionoideae crops provide insights into root nodulation and disease resistanc.</title>
        <authorList>
            <person name="Jiang F."/>
        </authorList>
    </citation>
    <scope>NUCLEOTIDE SEQUENCE [LARGE SCALE GENOMIC DNA]</scope>
    <source>
        <strain evidence="4">JINMINGXINNONG_FW02</strain>
        <tissue evidence="4">Leaves</tissue>
    </source>
</reference>
<feature type="domain" description="AAA+ ATPase" evidence="3">
    <location>
        <begin position="165"/>
        <end position="295"/>
    </location>
</feature>
<dbReference type="PANTHER" id="PTHR23075:SF13">
    <property type="entry name" value="AAA-TYPE ATPASE FAMILY PROTEIN"/>
    <property type="match status" value="1"/>
</dbReference>
<comment type="caution">
    <text evidence="4">The sequence shown here is derived from an EMBL/GenBank/DDBJ whole genome shotgun (WGS) entry which is preliminary data.</text>
</comment>
<keyword evidence="5" id="KW-1185">Reference proteome</keyword>
<dbReference type="GO" id="GO:0005739">
    <property type="term" value="C:mitochondrion"/>
    <property type="evidence" value="ECO:0007669"/>
    <property type="project" value="TreeGrafter"/>
</dbReference>
<dbReference type="GO" id="GO:0008270">
    <property type="term" value="F:zinc ion binding"/>
    <property type="evidence" value="ECO:0007669"/>
    <property type="project" value="TreeGrafter"/>
</dbReference>